<dbReference type="Proteomes" id="UP001152795">
    <property type="component" value="Unassembled WGS sequence"/>
</dbReference>
<feature type="domain" description="BLOC-2 complex member HPS3 C-terminal" evidence="2">
    <location>
        <begin position="991"/>
        <end position="1133"/>
    </location>
</feature>
<comment type="caution">
    <text evidence="3">The sequence shown here is derived from an EMBL/GenBank/DDBJ whole genome shotgun (WGS) entry which is preliminary data.</text>
</comment>
<dbReference type="Pfam" id="PF14761">
    <property type="entry name" value="HPS3_N"/>
    <property type="match status" value="2"/>
</dbReference>
<organism evidence="3 4">
    <name type="scientific">Paramuricea clavata</name>
    <name type="common">Red gorgonian</name>
    <name type="synonym">Violescent sea-whip</name>
    <dbReference type="NCBI Taxonomy" id="317549"/>
    <lineage>
        <taxon>Eukaryota</taxon>
        <taxon>Metazoa</taxon>
        <taxon>Cnidaria</taxon>
        <taxon>Anthozoa</taxon>
        <taxon>Octocorallia</taxon>
        <taxon>Malacalcyonacea</taxon>
        <taxon>Plexauridae</taxon>
        <taxon>Paramuricea</taxon>
    </lineage>
</organism>
<dbReference type="GO" id="GO:0005737">
    <property type="term" value="C:cytoplasm"/>
    <property type="evidence" value="ECO:0007669"/>
    <property type="project" value="TreeGrafter"/>
</dbReference>
<dbReference type="PANTHER" id="PTHR28633:SF1">
    <property type="entry name" value="BLOC-2 COMPLEX MEMBER HPS3"/>
    <property type="match status" value="1"/>
</dbReference>
<dbReference type="InterPro" id="IPR029437">
    <property type="entry name" value="HPS3_N"/>
</dbReference>
<sequence length="1147" mass="130783">MVRVLMCHNFKEQKVFSDAYEPSAQAYSASKDLVFICTAKAHVFVYSLSEDGFPLLYQFPLISTATDMIFNDTGDFIFTKEITRKDKANHFAARVYFNWSKWRQEFANHKRKVLQLGFSFTQSFSLEPNALTALEVQSRFSVRSISCCPVSTNIGVATETTVSVYRQCVECPFDFQRQYIVEPGFSIYRLVLCEQFIAFTSTSEVRVLQVTTNGDIPSLLEERNDSGEPEQLLSQGIPSPSGCQREVFDENYVVWSFDRYQETSADQSAFWESILGSKEWSEDEQDLKPTVVDLPSLKEEVPFIDHSQDACEILGPVKMVHGHPIKVQTATTNVQSVTMLYRYFDVMRNGGDSVTELHSLQLLPFYTSVFDANEKPTPQLSGMICFVSTSKQGFIYNVFRKTEFLAHCTYTSETTTATICNNLLYSVTNQALETYVVPIYAAVAKHIRTMRPSDVEDTLYIDQAMVQSNDKTEVHSDVLSNADGISTHNEESSQENKFTHFGFPVYDLEILQKPCPSPSVDLYMIGVHQFSGLFSMLAFGSRILLLSHTTTNLSPKRHSKKTKSVLIKDWTLHVLKAMDMGDLYRKMESVIEKSESLTADPRLLKEQHFILRAQFQVGGLSKTERQSLLLCLRNSVKDIGHYYARYAVIDVHDVHLYYTMANLSMEEILDEHVQSPVHIEKLKERTFGNGLLCYLNNVFFKKSQDKMCIVLPQTTADKVLYIYSNAEPSRLSTLILRPLIEGFTAELAIKLLRKLKKIKTYSFSTEDHLALAIVYLRTCSLDEAIEELLSLTKEKLAEICVKHHYTLYNKDETLSPLGQLLRRRLPNVFIKTLVFLHLRNLISFTNTVDLLLGKDGEIHNNNHLVEFLELLLNDSRGAKSFKAAREFLIDIYLKKLSHKPSSQERELLRLPHYHIPRGSGHFARRFLWLDKLPPFNGYIAEPKDCPIVRATIATTSSPKRGRKYRGFPRDHTAQVIAVGTGTKSSCTCCCCWETLLKLQSLLCSRYCDRDLGSSVVNNLVGKSWEISITLLCLPLIAEYQKAVETLLLIDSSTVLSYAKHYFGDDYTKWRCILDVLTQKIRSETEDDGNNHIEILKETLIILSKYTSPTVFLSLLPEDGNFAFFLPYLVKCCENDNGKRLSDQIHGR</sequence>
<dbReference type="Pfam" id="PF14763">
    <property type="entry name" value="HPS3_C"/>
    <property type="match status" value="2"/>
</dbReference>
<protein>
    <submittedName>
        <fullName evidence="3">Uncharacterized protein</fullName>
    </submittedName>
</protein>
<keyword evidence="4" id="KW-1185">Reference proteome</keyword>
<feature type="domain" description="BLOC-2 complex member HPS3 N-terminal" evidence="1">
    <location>
        <begin position="4"/>
        <end position="215"/>
    </location>
</feature>
<accession>A0A7D9EE91</accession>
<evidence type="ECO:0000259" key="1">
    <source>
        <dbReference type="Pfam" id="PF14761"/>
    </source>
</evidence>
<dbReference type="AlphaFoldDB" id="A0A7D9EE91"/>
<feature type="domain" description="BLOC-2 complex member HPS3 C-terminal" evidence="2">
    <location>
        <begin position="583"/>
        <end position="932"/>
    </location>
</feature>
<evidence type="ECO:0000259" key="2">
    <source>
        <dbReference type="Pfam" id="PF14763"/>
    </source>
</evidence>
<dbReference type="EMBL" id="CACRXK020005467">
    <property type="protein sequence ID" value="CAB4006288.1"/>
    <property type="molecule type" value="Genomic_DNA"/>
</dbReference>
<proteinExistence type="predicted"/>
<dbReference type="InterPro" id="IPR029438">
    <property type="entry name" value="HPS3_C"/>
</dbReference>
<name>A0A7D9EE91_PARCT</name>
<evidence type="ECO:0000313" key="4">
    <source>
        <dbReference type="Proteomes" id="UP001152795"/>
    </source>
</evidence>
<dbReference type="InterPro" id="IPR017216">
    <property type="entry name" value="HPS3"/>
</dbReference>
<dbReference type="OrthoDB" id="10255480at2759"/>
<gene>
    <name evidence="3" type="ORF">PACLA_8A063527</name>
</gene>
<reference evidence="3" key="1">
    <citation type="submission" date="2020-04" db="EMBL/GenBank/DDBJ databases">
        <authorList>
            <person name="Alioto T."/>
            <person name="Alioto T."/>
            <person name="Gomez Garrido J."/>
        </authorList>
    </citation>
    <scope>NUCLEOTIDE SEQUENCE</scope>
    <source>
        <strain evidence="3">A484AB</strain>
    </source>
</reference>
<evidence type="ECO:0000313" key="3">
    <source>
        <dbReference type="EMBL" id="CAB4006288.1"/>
    </source>
</evidence>
<dbReference type="PANTHER" id="PTHR28633">
    <property type="entry name" value="HERMANSKY-PUDLAK SYNDROME 3 PROTEIN"/>
    <property type="match status" value="1"/>
</dbReference>
<feature type="domain" description="BLOC-2 complex member HPS3 N-terminal" evidence="1">
    <location>
        <begin position="332"/>
        <end position="446"/>
    </location>
</feature>